<proteinExistence type="predicted"/>
<protein>
    <submittedName>
        <fullName evidence="2">Antitoxin</fullName>
    </submittedName>
</protein>
<evidence type="ECO:0000259" key="1">
    <source>
        <dbReference type="Pfam" id="PF21217"/>
    </source>
</evidence>
<gene>
    <name evidence="2" type="ORF">BWQ27_20165</name>
</gene>
<evidence type="ECO:0000313" key="2">
    <source>
        <dbReference type="EMBL" id="ECT8498432.1"/>
    </source>
</evidence>
<accession>A0A602Z4P8</accession>
<evidence type="ECO:0000313" key="3">
    <source>
        <dbReference type="Proteomes" id="UP000839894"/>
    </source>
</evidence>
<sequence length="78" mass="8546">MGTVLSPIVSEFETVEQEASYNEWLKAKVAASLADTRPAVPHDEVMAEINALIDQIVAGKGDYARRQFPEEEGSGFMC</sequence>
<dbReference type="EMBL" id="AAKOBS010000028">
    <property type="protein sequence ID" value="ECT8498432.1"/>
    <property type="molecule type" value="Genomic_DNA"/>
</dbReference>
<feature type="domain" description="Stability determinant" evidence="1">
    <location>
        <begin position="16"/>
        <end position="48"/>
    </location>
</feature>
<comment type="caution">
    <text evidence="2">The sequence shown here is derived from an EMBL/GenBank/DDBJ whole genome shotgun (WGS) entry which is preliminary data.</text>
</comment>
<dbReference type="Gene3D" id="6.20.450.20">
    <property type="match status" value="1"/>
</dbReference>
<reference evidence="2 3" key="1">
    <citation type="submission" date="2018-07" db="EMBL/GenBank/DDBJ databases">
        <authorList>
            <consortium name="PulseNet: The National Subtyping Network for Foodborne Disease Surveillance"/>
            <person name="Tarr C.L."/>
            <person name="Trees E."/>
            <person name="Katz L.S."/>
            <person name="Carleton-Romer H.A."/>
            <person name="Stroika S."/>
            <person name="Kucerova Z."/>
            <person name="Roache K.F."/>
            <person name="Sabol A.L."/>
            <person name="Besser J."/>
            <person name="Gerner-Smidt P."/>
        </authorList>
    </citation>
    <scope>NUCLEOTIDE SEQUENCE [LARGE SCALE GENOMIC DNA]</scope>
    <source>
        <strain evidence="2 3">PNUSAS006183</strain>
    </source>
</reference>
<dbReference type="Proteomes" id="UP000839894">
    <property type="component" value="Unassembled WGS sequence"/>
</dbReference>
<organism evidence="2 3">
    <name type="scientific">Salmonella enterica subsp. enterica serovar Pensacola</name>
    <dbReference type="NCBI Taxonomy" id="34042"/>
    <lineage>
        <taxon>Bacteria</taxon>
        <taxon>Pseudomonadati</taxon>
        <taxon>Pseudomonadota</taxon>
        <taxon>Gammaproteobacteria</taxon>
        <taxon>Enterobacterales</taxon>
        <taxon>Enterobacteriaceae</taxon>
        <taxon>Salmonella</taxon>
    </lineage>
</organism>
<dbReference type="AlphaFoldDB" id="A0A602Z4P8"/>
<dbReference type="InterPro" id="IPR048851">
    <property type="entry name" value="PaaA2_dom"/>
</dbReference>
<dbReference type="Pfam" id="PF21217">
    <property type="entry name" value="PaaA2"/>
    <property type="match status" value="1"/>
</dbReference>
<name>A0A602Z4P8_SALET</name>